<dbReference type="EMBL" id="KI926506">
    <property type="protein sequence ID" value="ETW34823.1"/>
    <property type="molecule type" value="Genomic_DNA"/>
</dbReference>
<organism evidence="1 2">
    <name type="scientific">Plasmodium falciparum Tanzania</name>
    <name type="common">2000708</name>
    <dbReference type="NCBI Taxonomy" id="1036725"/>
    <lineage>
        <taxon>Eukaryota</taxon>
        <taxon>Sar</taxon>
        <taxon>Alveolata</taxon>
        <taxon>Apicomplexa</taxon>
        <taxon>Aconoidasida</taxon>
        <taxon>Haemosporida</taxon>
        <taxon>Plasmodiidae</taxon>
        <taxon>Plasmodium</taxon>
        <taxon>Plasmodium (Laverania)</taxon>
    </lineage>
</organism>
<reference evidence="1 2" key="2">
    <citation type="submission" date="2013-02" db="EMBL/GenBank/DDBJ databases">
        <title>The Genome Sequence of Plasmodium falciparum Tanzania (2000708).</title>
        <authorList>
            <consortium name="The Broad Institute Genome Sequencing Platform"/>
            <consortium name="The Broad Institute Genome Sequencing Center for Infectious Disease"/>
            <person name="Neafsey D."/>
            <person name="Cheeseman I."/>
            <person name="Volkman S."/>
            <person name="Adams J."/>
            <person name="Walker B."/>
            <person name="Young S.K."/>
            <person name="Zeng Q."/>
            <person name="Gargeya S."/>
            <person name="Fitzgerald M."/>
            <person name="Haas B."/>
            <person name="Abouelleil A."/>
            <person name="Alvarado L."/>
            <person name="Arachchi H.M."/>
            <person name="Berlin A.M."/>
            <person name="Chapman S.B."/>
            <person name="Dewar J."/>
            <person name="Goldberg J."/>
            <person name="Griggs A."/>
            <person name="Gujja S."/>
            <person name="Hansen M."/>
            <person name="Howarth C."/>
            <person name="Imamovic A."/>
            <person name="Larimer J."/>
            <person name="McCowan C."/>
            <person name="Murphy C."/>
            <person name="Neiman D."/>
            <person name="Pearson M."/>
            <person name="Priest M."/>
            <person name="Roberts A."/>
            <person name="Saif S."/>
            <person name="Shea T."/>
            <person name="Sisk P."/>
            <person name="Sykes S."/>
            <person name="Wortman J."/>
            <person name="Nusbaum C."/>
            <person name="Birren B."/>
        </authorList>
    </citation>
    <scope>NUCLEOTIDE SEQUENCE [LARGE SCALE GENOMIC DNA]</scope>
    <source>
        <strain evidence="2">Tanzania (2000708)</strain>
    </source>
</reference>
<evidence type="ECO:0000313" key="2">
    <source>
        <dbReference type="Proteomes" id="UP000030708"/>
    </source>
</evidence>
<proteinExistence type="predicted"/>
<dbReference type="AlphaFoldDB" id="A0A024W2M2"/>
<gene>
    <name evidence="1" type="ORF">PFTANZ_04490</name>
</gene>
<sequence length="104" mass="12808">MNSETNYKELEMKYYIMLKIKYHIHYLDIIFSNIHCIFTGQNCLIFPGSKNYFIKINYMNYFLIENRKTLIHSHKYREYQEFIINNKNFLNISIILIQHCLKDL</sequence>
<evidence type="ECO:0000313" key="1">
    <source>
        <dbReference type="EMBL" id="ETW34823.1"/>
    </source>
</evidence>
<accession>A0A024W2M2</accession>
<protein>
    <submittedName>
        <fullName evidence="1">Uncharacterized protein</fullName>
    </submittedName>
</protein>
<dbReference type="Proteomes" id="UP000030708">
    <property type="component" value="Unassembled WGS sequence"/>
</dbReference>
<reference evidence="1 2" key="1">
    <citation type="submission" date="2013-02" db="EMBL/GenBank/DDBJ databases">
        <title>The Genome Annotation of Plasmodium falciparum Tanzania (2000708).</title>
        <authorList>
            <consortium name="The Broad Institute Genome Sequencing Platform"/>
            <consortium name="The Broad Institute Genome Sequencing Center for Infectious Disease"/>
            <person name="Neafsey D."/>
            <person name="Hoffman S."/>
            <person name="Volkman S."/>
            <person name="Rosenthal P."/>
            <person name="Walker B."/>
            <person name="Young S.K."/>
            <person name="Zeng Q."/>
            <person name="Gargeya S."/>
            <person name="Fitzgerald M."/>
            <person name="Haas B."/>
            <person name="Abouelleil A."/>
            <person name="Allen A.W."/>
            <person name="Alvarado L."/>
            <person name="Arachchi H.M."/>
            <person name="Berlin A.M."/>
            <person name="Chapman S.B."/>
            <person name="Gainer-Dewar J."/>
            <person name="Goldberg J."/>
            <person name="Griggs A."/>
            <person name="Gujja S."/>
            <person name="Hansen M."/>
            <person name="Howarth C."/>
            <person name="Imamovic A."/>
            <person name="Ireland A."/>
            <person name="Larimer J."/>
            <person name="McCowan C."/>
            <person name="Murphy C."/>
            <person name="Pearson M."/>
            <person name="Poon T.W."/>
            <person name="Priest M."/>
            <person name="Roberts A."/>
            <person name="Saif S."/>
            <person name="Shea T."/>
            <person name="Sisk P."/>
            <person name="Sykes S."/>
            <person name="Wortman J."/>
            <person name="Nusbaum C."/>
            <person name="Birren B."/>
        </authorList>
    </citation>
    <scope>NUCLEOTIDE SEQUENCE [LARGE SCALE GENOMIC DNA]</scope>
    <source>
        <strain evidence="2">Tanzania (2000708)</strain>
    </source>
</reference>
<name>A0A024W2M2_PLAFA</name>